<dbReference type="HAMAP" id="MF_01445">
    <property type="entry name" value="TsaD"/>
    <property type="match status" value="1"/>
</dbReference>
<dbReference type="OrthoDB" id="10259622at2759"/>
<keyword evidence="4 7" id="KW-0479">Metal-binding</keyword>
<dbReference type="PRINTS" id="PR00789">
    <property type="entry name" value="OSIALOPTASE"/>
</dbReference>
<dbReference type="InParanoid" id="A0A7R8UX91"/>
<reference evidence="10 11" key="1">
    <citation type="submission" date="2020-11" db="EMBL/GenBank/DDBJ databases">
        <authorList>
            <person name="Wallbank WR R."/>
            <person name="Pardo Diaz C."/>
            <person name="Kozak K."/>
            <person name="Martin S."/>
            <person name="Jiggins C."/>
            <person name="Moest M."/>
            <person name="Warren A I."/>
            <person name="Generalovic N T."/>
            <person name="Byers J.R.P. K."/>
            <person name="Montejo-Kovacevich G."/>
            <person name="Yen C E."/>
        </authorList>
    </citation>
    <scope>NUCLEOTIDE SEQUENCE [LARGE SCALE GENOMIC DNA]</scope>
</reference>
<evidence type="ECO:0000256" key="2">
    <source>
        <dbReference type="ARBA" id="ARBA00022679"/>
    </source>
</evidence>
<dbReference type="EC" id="2.3.1.234" evidence="1"/>
<evidence type="ECO:0000256" key="8">
    <source>
        <dbReference type="RuleBase" id="RU000487"/>
    </source>
</evidence>
<dbReference type="Gene3D" id="3.30.420.40">
    <property type="match status" value="4"/>
</dbReference>
<dbReference type="PANTHER" id="PTHR11735:SF6">
    <property type="entry name" value="TRNA N6-ADENOSINE THREONYLCARBAMOYLTRANSFERASE, MITOCHONDRIAL"/>
    <property type="match status" value="1"/>
</dbReference>
<dbReference type="GO" id="GO:0005739">
    <property type="term" value="C:mitochondrion"/>
    <property type="evidence" value="ECO:0007669"/>
    <property type="project" value="UniProtKB-SubCell"/>
</dbReference>
<dbReference type="GO" id="GO:0046872">
    <property type="term" value="F:metal ion binding"/>
    <property type="evidence" value="ECO:0007669"/>
    <property type="project" value="UniProtKB-KW"/>
</dbReference>
<dbReference type="Pfam" id="PF00022">
    <property type="entry name" value="Actin"/>
    <property type="match status" value="1"/>
</dbReference>
<name>A0A7R8UX91_HERIL</name>
<dbReference type="Gene3D" id="3.90.640.10">
    <property type="entry name" value="Actin, Chain A, domain 4"/>
    <property type="match status" value="1"/>
</dbReference>
<keyword evidence="5 7" id="KW-0012">Acyltransferase</keyword>
<dbReference type="EMBL" id="LR899012">
    <property type="protein sequence ID" value="CAD7087609.1"/>
    <property type="molecule type" value="Genomic_DNA"/>
</dbReference>
<dbReference type="Pfam" id="PF00814">
    <property type="entry name" value="TsaD"/>
    <property type="match status" value="1"/>
</dbReference>
<evidence type="ECO:0000256" key="3">
    <source>
        <dbReference type="ARBA" id="ARBA00022694"/>
    </source>
</evidence>
<proteinExistence type="inferred from homology"/>
<dbReference type="NCBIfam" id="TIGR03723">
    <property type="entry name" value="T6A_TsaD_YgjD"/>
    <property type="match status" value="1"/>
</dbReference>
<dbReference type="InterPro" id="IPR004000">
    <property type="entry name" value="Actin"/>
</dbReference>
<evidence type="ECO:0000256" key="6">
    <source>
        <dbReference type="ARBA" id="ARBA00048117"/>
    </source>
</evidence>
<evidence type="ECO:0000313" key="10">
    <source>
        <dbReference type="EMBL" id="CAD7087609.1"/>
    </source>
</evidence>
<keyword evidence="11" id="KW-1185">Reference proteome</keyword>
<gene>
    <name evidence="10" type="ORF">HERILL_LOCUS10304</name>
</gene>
<evidence type="ECO:0000256" key="5">
    <source>
        <dbReference type="ARBA" id="ARBA00023315"/>
    </source>
</evidence>
<keyword evidence="2 7" id="KW-0808">Transferase</keyword>
<dbReference type="GO" id="GO:0002949">
    <property type="term" value="P:tRNA threonylcarbamoyladenosine modification"/>
    <property type="evidence" value="ECO:0007669"/>
    <property type="project" value="UniProtKB-UniRule"/>
</dbReference>
<dbReference type="CDD" id="cd24134">
    <property type="entry name" value="ASKHA_NBD_OSGEPL1_QRI7_euk"/>
    <property type="match status" value="1"/>
</dbReference>
<comment type="subunit">
    <text evidence="7">Homodimer.</text>
</comment>
<comment type="catalytic activity">
    <reaction evidence="6 7">
        <text>L-threonylcarbamoyladenylate + adenosine(37) in tRNA = N(6)-L-threonylcarbamoyladenosine(37) in tRNA + AMP + H(+)</text>
        <dbReference type="Rhea" id="RHEA:37059"/>
        <dbReference type="Rhea" id="RHEA-COMP:10162"/>
        <dbReference type="Rhea" id="RHEA-COMP:10163"/>
        <dbReference type="ChEBI" id="CHEBI:15378"/>
        <dbReference type="ChEBI" id="CHEBI:73682"/>
        <dbReference type="ChEBI" id="CHEBI:74411"/>
        <dbReference type="ChEBI" id="CHEBI:74418"/>
        <dbReference type="ChEBI" id="CHEBI:456215"/>
        <dbReference type="EC" id="2.3.1.234"/>
    </reaction>
</comment>
<feature type="domain" description="Gcp-like" evidence="9">
    <location>
        <begin position="398"/>
        <end position="706"/>
    </location>
</feature>
<protein>
    <recommendedName>
        <fullName evidence="1">N(6)-L-threonylcarbamoyladenine synthase</fullName>
        <ecNumber evidence="1">2.3.1.234</ecNumber>
    </recommendedName>
</protein>
<evidence type="ECO:0000259" key="9">
    <source>
        <dbReference type="Pfam" id="PF00814"/>
    </source>
</evidence>
<comment type="similarity">
    <text evidence="8">Belongs to the actin family.</text>
</comment>
<dbReference type="NCBIfam" id="TIGR00329">
    <property type="entry name" value="gcp_kae1"/>
    <property type="match status" value="1"/>
</dbReference>
<comment type="cofactor">
    <cofactor evidence="7">
        <name>a divalent metal cation</name>
        <dbReference type="ChEBI" id="CHEBI:60240"/>
    </cofactor>
    <text evidence="7">Binds 1 divalent metal cation per subunit.</text>
</comment>
<dbReference type="AlphaFoldDB" id="A0A7R8UX91"/>
<evidence type="ECO:0000313" key="11">
    <source>
        <dbReference type="Proteomes" id="UP000594454"/>
    </source>
</evidence>
<organism evidence="10 11">
    <name type="scientific">Hermetia illucens</name>
    <name type="common">Black soldier fly</name>
    <dbReference type="NCBI Taxonomy" id="343691"/>
    <lineage>
        <taxon>Eukaryota</taxon>
        <taxon>Metazoa</taxon>
        <taxon>Ecdysozoa</taxon>
        <taxon>Arthropoda</taxon>
        <taxon>Hexapoda</taxon>
        <taxon>Insecta</taxon>
        <taxon>Pterygota</taxon>
        <taxon>Neoptera</taxon>
        <taxon>Endopterygota</taxon>
        <taxon>Diptera</taxon>
        <taxon>Brachycera</taxon>
        <taxon>Stratiomyomorpha</taxon>
        <taxon>Stratiomyidae</taxon>
        <taxon>Hermetiinae</taxon>
        <taxon>Hermetia</taxon>
    </lineage>
</organism>
<evidence type="ECO:0000256" key="4">
    <source>
        <dbReference type="ARBA" id="ARBA00022723"/>
    </source>
</evidence>
<comment type="function">
    <text evidence="7">Required for the formation of a threonylcarbamoyl group on adenosine at position 37 (t(6)A37) in mitochondrial tRNAs that read codons beginning with adenine. Probably involved in the transfer of the threonylcarbamoyl moiety of threonylcarbamoyl-AMP (TC-AMP) to the N6 group of A37. Involved in mitochondrial genome maintenance.</text>
</comment>
<dbReference type="InterPro" id="IPR022450">
    <property type="entry name" value="TsaD"/>
</dbReference>
<evidence type="ECO:0000256" key="1">
    <source>
        <dbReference type="ARBA" id="ARBA00012156"/>
    </source>
</evidence>
<dbReference type="Proteomes" id="UP000594454">
    <property type="component" value="Chromosome 4"/>
</dbReference>
<sequence>MPIYETVLQEKPPVVLEIGNAYTKLGFSAEPFPRFIIPTQTLNTLGQSEKILQYENKTKLYDKFVQLLQTIFFKHLLVSPKERKVVVVESIFCPTEIRETLAKALFHHFEVSSLYFVPVHLVALSTFAIDTALVVDLGFKETTIMPVYSGVQVVRAFQAQSYGGEAIHQEIKKQLVSSGIDGANLSDDIIEDIKVRTCFVTKRERAIKSRDGNLDSYCPDVDYHLNGKEIIKVPGSLRETAAEVLFPDDNEDASLPRLILDSILLCPMDMRKDLAENIVLIGGTAMMTGLAARLKAEILDLLSSDCYKERLFVKQIKFHKPVAKPNYVVLLFAIIADCCRSYYIQNFKMIICMRSLLSRRSFGAVFRDHSRTLTVLGIETSCDDTGVGIVKQDGTRGKIIGEQLFSQQNIHTRFGGIIPPIAKDHHRENIDRAVKTCIEKSQITMDEIDAVAVTNRPGLPMSLEIGLRYAKYLCRKFSKPLIPIHHMEAHALTARLGENIPFPYMCLLISGGHCQLVIVKGVDKFYLLGESIDDAPGEAFDKIARRLKLQNLPEFDGMSGGRAIEVAASQSEDPTKFDFPLPLARYRDCQFSFAGLKNNAQRLISKLEQENETRPDEVIPAYREFCRDFLGAIAKHIRHRLQRGIEYSLQEGLISKGDVRSLVVAGGVAANDFIFRSCSEVAKHFNFESFRAPKRLCADNGVMIAWNGIEKLISEPTFSANLEEVNVINKCSLGESLIDKVAAAELSCKWVKIDKTIKKSSIDRKQ</sequence>
<dbReference type="InterPro" id="IPR000905">
    <property type="entry name" value="Gcp-like_dom"/>
</dbReference>
<keyword evidence="3 7" id="KW-0819">tRNA processing</keyword>
<comment type="similarity">
    <text evidence="7">Belongs to the KAE1 / TsaD family.</text>
</comment>
<dbReference type="SMART" id="SM00268">
    <property type="entry name" value="ACTIN"/>
    <property type="match status" value="1"/>
</dbReference>
<dbReference type="PANTHER" id="PTHR11735">
    <property type="entry name" value="TRNA N6-ADENOSINE THREONYLCARBAMOYLTRANSFERASE"/>
    <property type="match status" value="1"/>
</dbReference>
<comment type="subcellular location">
    <subcellularLocation>
        <location evidence="7">Mitochondrion</location>
    </subcellularLocation>
</comment>
<accession>A0A7R8UX91</accession>
<dbReference type="CDD" id="cd10207">
    <property type="entry name" value="ASKHA_NBD_Arp10"/>
    <property type="match status" value="1"/>
</dbReference>
<dbReference type="GO" id="GO:0061711">
    <property type="term" value="F:tRNA N(6)-L-threonylcarbamoyladenine synthase activity"/>
    <property type="evidence" value="ECO:0007669"/>
    <property type="project" value="UniProtKB-EC"/>
</dbReference>
<dbReference type="InterPro" id="IPR017861">
    <property type="entry name" value="KAE1/TsaD"/>
</dbReference>
<keyword evidence="7" id="KW-0496">Mitochondrion</keyword>
<dbReference type="InterPro" id="IPR043129">
    <property type="entry name" value="ATPase_NBD"/>
</dbReference>
<dbReference type="SUPFAM" id="SSF53067">
    <property type="entry name" value="Actin-like ATPase domain"/>
    <property type="match status" value="3"/>
</dbReference>
<evidence type="ECO:0000256" key="7">
    <source>
        <dbReference type="HAMAP-Rule" id="MF_03179"/>
    </source>
</evidence>